<name>A0ABR2V185_9PEZI</name>
<dbReference type="PANTHER" id="PTHR42760">
    <property type="entry name" value="SHORT-CHAIN DEHYDROGENASES/REDUCTASES FAMILY MEMBER"/>
    <property type="match status" value="1"/>
</dbReference>
<dbReference type="PANTHER" id="PTHR42760:SF37">
    <property type="entry name" value="CLAVALDEHYDE DEHYDROGENASE"/>
    <property type="match status" value="1"/>
</dbReference>
<keyword evidence="4" id="KW-1185">Reference proteome</keyword>
<dbReference type="Pfam" id="PF00106">
    <property type="entry name" value="adh_short"/>
    <property type="match status" value="1"/>
</dbReference>
<comment type="similarity">
    <text evidence="1">Belongs to the short-chain dehydrogenases/reductases (SDR) family.</text>
</comment>
<dbReference type="CDD" id="cd05233">
    <property type="entry name" value="SDR_c"/>
    <property type="match status" value="1"/>
</dbReference>
<accession>A0ABR2V185</accession>
<sequence>MPPPRGTPNPLLGPADYDMTTVVHSDTYAAIASAKADFSGRAVFVSGASRGLGRAMSVSFAKAGTSMIAIGARSDLSGTIKAMQDAVAGLGKPAPKILPIQFDVADKASVDEAAKKVRQEFGRIDIVIGNAAVLATGKMAEMDPDEWIRVFTVNTIGPYLLYRSFIPLMLEGGEKTFITVSSVGAHIQSPGYSAYQTSKLTVLRLAEFASTEYGDQGILAYSIHPGNIPTDMVGGPEGVPEYVKAIFTETAELSADSIVYLTSEKRPWLAGRYVNVTWDLPELVAKKDEIVSGDKLKVRLVV</sequence>
<gene>
    <name evidence="3" type="ORF">SUNI508_06429</name>
</gene>
<dbReference type="Proteomes" id="UP001408356">
    <property type="component" value="Unassembled WGS sequence"/>
</dbReference>
<evidence type="ECO:0000256" key="1">
    <source>
        <dbReference type="ARBA" id="ARBA00006484"/>
    </source>
</evidence>
<dbReference type="InterPro" id="IPR002347">
    <property type="entry name" value="SDR_fam"/>
</dbReference>
<dbReference type="Gene3D" id="3.40.50.720">
    <property type="entry name" value="NAD(P)-binding Rossmann-like Domain"/>
    <property type="match status" value="1"/>
</dbReference>
<keyword evidence="2" id="KW-0560">Oxidoreductase</keyword>
<evidence type="ECO:0000313" key="4">
    <source>
        <dbReference type="Proteomes" id="UP001408356"/>
    </source>
</evidence>
<dbReference type="EMBL" id="JARVKF010000235">
    <property type="protein sequence ID" value="KAK9420433.1"/>
    <property type="molecule type" value="Genomic_DNA"/>
</dbReference>
<proteinExistence type="inferred from homology"/>
<dbReference type="PRINTS" id="PR00081">
    <property type="entry name" value="GDHRDH"/>
</dbReference>
<evidence type="ECO:0000256" key="2">
    <source>
        <dbReference type="ARBA" id="ARBA00023002"/>
    </source>
</evidence>
<dbReference type="SUPFAM" id="SSF51735">
    <property type="entry name" value="NAD(P)-binding Rossmann-fold domains"/>
    <property type="match status" value="1"/>
</dbReference>
<reference evidence="3 4" key="1">
    <citation type="journal article" date="2024" name="J. Plant Pathol.">
        <title>Sequence and assembly of the genome of Seiridium unicorne, isolate CBS 538.82, causal agent of cypress canker disease.</title>
        <authorList>
            <person name="Scali E."/>
            <person name="Rocca G.D."/>
            <person name="Danti R."/>
            <person name="Garbelotto M."/>
            <person name="Barberini S."/>
            <person name="Baroncelli R."/>
            <person name="Emiliani G."/>
        </authorList>
    </citation>
    <scope>NUCLEOTIDE SEQUENCE [LARGE SCALE GENOMIC DNA]</scope>
    <source>
        <strain evidence="3 4">BM-138-508</strain>
    </source>
</reference>
<dbReference type="InterPro" id="IPR036291">
    <property type="entry name" value="NAD(P)-bd_dom_sf"/>
</dbReference>
<comment type="caution">
    <text evidence="3">The sequence shown here is derived from an EMBL/GenBank/DDBJ whole genome shotgun (WGS) entry which is preliminary data.</text>
</comment>
<protein>
    <submittedName>
        <fullName evidence="3">Uncharacterized protein</fullName>
    </submittedName>
</protein>
<organism evidence="3 4">
    <name type="scientific">Seiridium unicorne</name>
    <dbReference type="NCBI Taxonomy" id="138068"/>
    <lineage>
        <taxon>Eukaryota</taxon>
        <taxon>Fungi</taxon>
        <taxon>Dikarya</taxon>
        <taxon>Ascomycota</taxon>
        <taxon>Pezizomycotina</taxon>
        <taxon>Sordariomycetes</taxon>
        <taxon>Xylariomycetidae</taxon>
        <taxon>Amphisphaeriales</taxon>
        <taxon>Sporocadaceae</taxon>
        <taxon>Seiridium</taxon>
    </lineage>
</organism>
<evidence type="ECO:0000313" key="3">
    <source>
        <dbReference type="EMBL" id="KAK9420433.1"/>
    </source>
</evidence>